<dbReference type="Gene3D" id="1.10.443.10">
    <property type="entry name" value="Intergrase catalytic core"/>
    <property type="match status" value="1"/>
</dbReference>
<dbReference type="Proteomes" id="UP000317648">
    <property type="component" value="Chromosome"/>
</dbReference>
<dbReference type="InterPro" id="IPR013762">
    <property type="entry name" value="Integrase-like_cat_sf"/>
</dbReference>
<evidence type="ECO:0000256" key="1">
    <source>
        <dbReference type="ARBA" id="ARBA00022908"/>
    </source>
</evidence>
<protein>
    <recommendedName>
        <fullName evidence="5">Core-binding (CB) domain-containing protein</fullName>
    </recommendedName>
</protein>
<organism evidence="6 7">
    <name type="scientific">Lignipirellula cremea</name>
    <dbReference type="NCBI Taxonomy" id="2528010"/>
    <lineage>
        <taxon>Bacteria</taxon>
        <taxon>Pseudomonadati</taxon>
        <taxon>Planctomycetota</taxon>
        <taxon>Planctomycetia</taxon>
        <taxon>Pirellulales</taxon>
        <taxon>Pirellulaceae</taxon>
        <taxon>Lignipirellula</taxon>
    </lineage>
</organism>
<dbReference type="InterPro" id="IPR011010">
    <property type="entry name" value="DNA_brk_join_enz"/>
</dbReference>
<dbReference type="RefSeq" id="WP_145054919.1">
    <property type="nucleotide sequence ID" value="NZ_CP036433.1"/>
</dbReference>
<evidence type="ECO:0000256" key="3">
    <source>
        <dbReference type="PROSITE-ProRule" id="PRU01248"/>
    </source>
</evidence>
<gene>
    <name evidence="6" type="ORF">Pla8534_40920</name>
</gene>
<evidence type="ECO:0000313" key="6">
    <source>
        <dbReference type="EMBL" id="QDU96273.1"/>
    </source>
</evidence>
<proteinExistence type="predicted"/>
<keyword evidence="2" id="KW-0233">DNA recombination</keyword>
<dbReference type="GO" id="GO:0006310">
    <property type="term" value="P:DNA recombination"/>
    <property type="evidence" value="ECO:0007669"/>
    <property type="project" value="UniProtKB-KW"/>
</dbReference>
<evidence type="ECO:0000313" key="7">
    <source>
        <dbReference type="Proteomes" id="UP000317648"/>
    </source>
</evidence>
<dbReference type="GO" id="GO:0015074">
    <property type="term" value="P:DNA integration"/>
    <property type="evidence" value="ECO:0007669"/>
    <property type="project" value="UniProtKB-KW"/>
</dbReference>
<dbReference type="OrthoDB" id="210132at2"/>
<keyword evidence="3" id="KW-0238">DNA-binding</keyword>
<dbReference type="KEGG" id="lcre:Pla8534_40920"/>
<dbReference type="EMBL" id="CP036433">
    <property type="protein sequence ID" value="QDU96273.1"/>
    <property type="molecule type" value="Genomic_DNA"/>
</dbReference>
<feature type="region of interest" description="Disordered" evidence="4">
    <location>
        <begin position="189"/>
        <end position="216"/>
    </location>
</feature>
<evidence type="ECO:0000259" key="5">
    <source>
        <dbReference type="PROSITE" id="PS51900"/>
    </source>
</evidence>
<dbReference type="PROSITE" id="PS51900">
    <property type="entry name" value="CB"/>
    <property type="match status" value="1"/>
</dbReference>
<evidence type="ECO:0000256" key="4">
    <source>
        <dbReference type="SAM" id="MobiDB-lite"/>
    </source>
</evidence>
<name>A0A518DWR5_9BACT</name>
<reference evidence="6 7" key="1">
    <citation type="submission" date="2019-02" db="EMBL/GenBank/DDBJ databases">
        <title>Deep-cultivation of Planctomycetes and their phenomic and genomic characterization uncovers novel biology.</title>
        <authorList>
            <person name="Wiegand S."/>
            <person name="Jogler M."/>
            <person name="Boedeker C."/>
            <person name="Pinto D."/>
            <person name="Vollmers J."/>
            <person name="Rivas-Marin E."/>
            <person name="Kohn T."/>
            <person name="Peeters S.H."/>
            <person name="Heuer A."/>
            <person name="Rast P."/>
            <person name="Oberbeckmann S."/>
            <person name="Bunk B."/>
            <person name="Jeske O."/>
            <person name="Meyerdierks A."/>
            <person name="Storesund J.E."/>
            <person name="Kallscheuer N."/>
            <person name="Luecker S."/>
            <person name="Lage O.M."/>
            <person name="Pohl T."/>
            <person name="Merkel B.J."/>
            <person name="Hornburger P."/>
            <person name="Mueller R.-W."/>
            <person name="Bruemmer F."/>
            <person name="Labrenz M."/>
            <person name="Spormann A.M."/>
            <person name="Op den Camp H."/>
            <person name="Overmann J."/>
            <person name="Amann R."/>
            <person name="Jetten M.S.M."/>
            <person name="Mascher T."/>
            <person name="Medema M.H."/>
            <person name="Devos D.P."/>
            <person name="Kaster A.-K."/>
            <person name="Ovreas L."/>
            <person name="Rohde M."/>
            <person name="Galperin M.Y."/>
            <person name="Jogler C."/>
        </authorList>
    </citation>
    <scope>NUCLEOTIDE SEQUENCE [LARGE SCALE GENOMIC DNA]</scope>
    <source>
        <strain evidence="6 7">Pla85_3_4</strain>
    </source>
</reference>
<dbReference type="AlphaFoldDB" id="A0A518DWR5"/>
<sequence length="658" mass="74339">MATRSRRTWKPDPRGYYSRQLGWERSRSGKLQQHKFLLGTDRKEAERRERKLSELWDTFAASCQEDRPLWPDDLLIIAKRIAKGTPEIPIPRGPSEKQHQYAARIQRMQAKYPVVLFLPEDQHAYEVGQAALEMFEAIPDVLGDFPIPNPNVEVLKAFEDAKKRLEEVGVSFSPELGVLSAAVEARQEPLPGVLKPSDPAARRTEKPSSNPGDARAKLANLTNPQAANGATQSVTPRTPTTTLYQALKAYQRHLETEYFDPALGHISPWGKTQVRQVQNLKKHHADLLLARLDADAVTDLIGYWRRRPCKLESKDPMTAKSASNFLGTLRRFFVWLDETSQFDWKKPFAFSDINTKVRRLTSDHARKNLQQVDTFSLTELRLLMRYAQPFDRLLLLLGLNCGFGRAEIASLLIGEVHLFSAHSKREQEILDYQTTDDDSFIKRIRRKSGVYGEHILFPMTVKGIQWALERRREFSDFGPDGRLVVTAKGTALDKATKSSNANQTIPNHFNRLIERIKADDNDISKLSFGKLRKTATDLVKRFSDGEIAGVFDCHGSPVRTDSLSDQYSNRPFGRVFQAIREVQGYLAPVFKEAGPAPFAPQAQAYTKRSTIDRIVEMHQAGYPTGQIAAAVGLSGDAVSRHIHQNRERAQQSSTSDAE</sequence>
<dbReference type="GO" id="GO:0003677">
    <property type="term" value="F:DNA binding"/>
    <property type="evidence" value="ECO:0007669"/>
    <property type="project" value="UniProtKB-UniRule"/>
</dbReference>
<keyword evidence="1" id="KW-0229">DNA integration</keyword>
<feature type="domain" description="Core-binding (CB)" evidence="5">
    <location>
        <begin position="241"/>
        <end position="337"/>
    </location>
</feature>
<dbReference type="InterPro" id="IPR044068">
    <property type="entry name" value="CB"/>
</dbReference>
<dbReference type="SUPFAM" id="SSF56349">
    <property type="entry name" value="DNA breaking-rejoining enzymes"/>
    <property type="match status" value="1"/>
</dbReference>
<accession>A0A518DWR5</accession>
<keyword evidence="7" id="KW-1185">Reference proteome</keyword>
<evidence type="ECO:0000256" key="2">
    <source>
        <dbReference type="ARBA" id="ARBA00023172"/>
    </source>
</evidence>